<gene>
    <name evidence="1" type="ORF">ACFFUT_14990</name>
</gene>
<dbReference type="PROSITE" id="PS51257">
    <property type="entry name" value="PROKAR_LIPOPROTEIN"/>
    <property type="match status" value="1"/>
</dbReference>
<dbReference type="EMBL" id="JBHMEA010000048">
    <property type="protein sequence ID" value="MFB9233095.1"/>
    <property type="molecule type" value="Genomic_DNA"/>
</dbReference>
<dbReference type="Proteomes" id="UP001589683">
    <property type="component" value="Unassembled WGS sequence"/>
</dbReference>
<proteinExistence type="predicted"/>
<organism evidence="1 2">
    <name type="scientific">Pseudohalocynthiibacter aestuariivivens</name>
    <dbReference type="NCBI Taxonomy" id="1591409"/>
    <lineage>
        <taxon>Bacteria</taxon>
        <taxon>Pseudomonadati</taxon>
        <taxon>Pseudomonadota</taxon>
        <taxon>Alphaproteobacteria</taxon>
        <taxon>Rhodobacterales</taxon>
        <taxon>Paracoccaceae</taxon>
        <taxon>Pseudohalocynthiibacter</taxon>
    </lineage>
</organism>
<accession>A0ABV5JI09</accession>
<sequence length="124" mass="14150">MFRFFLPLVLLLAACETPRQQCISTVSKDLRVIDRLITTTEGNIERGYAISRTREPDFRIQLCGSPHDNFLFCNSHSTRLVSRPVAIDLEEETRILASLKKRRAEMTQKVQLQIASCAAHYPEG</sequence>
<keyword evidence="2" id="KW-1185">Reference proteome</keyword>
<comment type="caution">
    <text evidence="1">The sequence shown here is derived from an EMBL/GenBank/DDBJ whole genome shotgun (WGS) entry which is preliminary data.</text>
</comment>
<dbReference type="RefSeq" id="WP_213889232.1">
    <property type="nucleotide sequence ID" value="NZ_JAGFNU010000006.1"/>
</dbReference>
<protein>
    <submittedName>
        <fullName evidence="1">Uncharacterized protein</fullName>
    </submittedName>
</protein>
<name>A0ABV5JI09_9RHOB</name>
<evidence type="ECO:0000313" key="1">
    <source>
        <dbReference type="EMBL" id="MFB9233095.1"/>
    </source>
</evidence>
<reference evidence="1 2" key="1">
    <citation type="submission" date="2024-09" db="EMBL/GenBank/DDBJ databases">
        <authorList>
            <person name="Sun Q."/>
            <person name="Mori K."/>
        </authorList>
    </citation>
    <scope>NUCLEOTIDE SEQUENCE [LARGE SCALE GENOMIC DNA]</scope>
    <source>
        <strain evidence="1 2">CECT 8726</strain>
    </source>
</reference>
<evidence type="ECO:0000313" key="2">
    <source>
        <dbReference type="Proteomes" id="UP001589683"/>
    </source>
</evidence>